<evidence type="ECO:0000256" key="2">
    <source>
        <dbReference type="ARBA" id="ARBA00022723"/>
    </source>
</evidence>
<reference evidence="4" key="1">
    <citation type="submission" date="2020-04" db="EMBL/GenBank/DDBJ databases">
        <authorList>
            <person name="Zhang T."/>
        </authorList>
    </citation>
    <scope>NUCLEOTIDE SEQUENCE</scope>
    <source>
        <strain evidence="4">HKST-UBA02</strain>
    </source>
</reference>
<dbReference type="AlphaFoldDB" id="A0A956NEH3"/>
<evidence type="ECO:0000256" key="1">
    <source>
        <dbReference type="ARBA" id="ARBA00007888"/>
    </source>
</evidence>
<dbReference type="PANTHER" id="PTHR30149:SF0">
    <property type="entry name" value="HYDROGENASE MATURATION FACTOR HYPD"/>
    <property type="match status" value="1"/>
</dbReference>
<name>A0A956NEH3_UNCEI</name>
<dbReference type="Gene3D" id="3.40.50.11750">
    <property type="entry name" value="HypD, alpha/beta domain 1"/>
    <property type="match status" value="2"/>
</dbReference>
<dbReference type="GO" id="GO:0051604">
    <property type="term" value="P:protein maturation"/>
    <property type="evidence" value="ECO:0007669"/>
    <property type="project" value="TreeGrafter"/>
</dbReference>
<comment type="similarity">
    <text evidence="1">Belongs to the HypD family.</text>
</comment>
<dbReference type="InterPro" id="IPR002780">
    <property type="entry name" value="Hyd_form_HypD"/>
</dbReference>
<dbReference type="InterPro" id="IPR042243">
    <property type="entry name" value="HypD_1"/>
</dbReference>
<dbReference type="InterPro" id="IPR042244">
    <property type="entry name" value="HypD_2_sf"/>
</dbReference>
<dbReference type="GO" id="GO:0051539">
    <property type="term" value="F:4 iron, 4 sulfur cluster binding"/>
    <property type="evidence" value="ECO:0007669"/>
    <property type="project" value="TreeGrafter"/>
</dbReference>
<dbReference type="GO" id="GO:0070025">
    <property type="term" value="F:carbon monoxide binding"/>
    <property type="evidence" value="ECO:0007669"/>
    <property type="project" value="TreeGrafter"/>
</dbReference>
<comment type="caution">
    <text evidence="4">The sequence shown here is derived from an EMBL/GenBank/DDBJ whole genome shotgun (WGS) entry which is preliminary data.</text>
</comment>
<protein>
    <submittedName>
        <fullName evidence="4">Hydrogenase formation protein HypD</fullName>
    </submittedName>
</protein>
<sequence>MSCSSRTSSKKQTQKGPLAVSDAKAREWIEAIHQLDLPSRVRVMNVCGGHERTLSMAGIRSVLPKNVEIIPGPGCPVCVCPEEDLYLAIQIALHRDATVMTFGDMLRVPTNVPKREVRTLEQARAAGARVVPIASPSEVWDAAVANPSERFVFFAAGFETTMAPVAARIAEGLPENVDLLISGRRTWPAVATLLAGDRAAFDGLIAPGHVAAVMGPEEWLFVPETHGIPSAVSGFRPDQLLSALYSVLRQLVEKTPVLENCYAHAVPAGGNAQARRLLDTVFEIVDAPWRGIGTLPESGYGLRPAYAARDARVLHADLADESRKRMGEMPAGCGCADVVLGRIYPTECALYGTTCVPRSPVGPCMVSDEGACRIWWAGGIRSPEDLRTLHA</sequence>
<proteinExistence type="inferred from homology"/>
<evidence type="ECO:0000256" key="3">
    <source>
        <dbReference type="ARBA" id="ARBA00023004"/>
    </source>
</evidence>
<organism evidence="4 5">
    <name type="scientific">Eiseniibacteriota bacterium</name>
    <dbReference type="NCBI Taxonomy" id="2212470"/>
    <lineage>
        <taxon>Bacteria</taxon>
        <taxon>Candidatus Eiseniibacteriota</taxon>
    </lineage>
</organism>
<dbReference type="Pfam" id="PF01924">
    <property type="entry name" value="HypD"/>
    <property type="match status" value="1"/>
</dbReference>
<evidence type="ECO:0000313" key="4">
    <source>
        <dbReference type="EMBL" id="MCA9757892.1"/>
    </source>
</evidence>
<dbReference type="Gene3D" id="6.10.20.100">
    <property type="match status" value="1"/>
</dbReference>
<dbReference type="EMBL" id="JAGQHS010000127">
    <property type="protein sequence ID" value="MCA9757892.1"/>
    <property type="molecule type" value="Genomic_DNA"/>
</dbReference>
<keyword evidence="3" id="KW-0408">Iron</keyword>
<dbReference type="NCBIfam" id="TIGR00075">
    <property type="entry name" value="hypD"/>
    <property type="match status" value="1"/>
</dbReference>
<dbReference type="Proteomes" id="UP000739538">
    <property type="component" value="Unassembled WGS sequence"/>
</dbReference>
<dbReference type="GO" id="GO:0005506">
    <property type="term" value="F:iron ion binding"/>
    <property type="evidence" value="ECO:0007669"/>
    <property type="project" value="TreeGrafter"/>
</dbReference>
<keyword evidence="2" id="KW-0479">Metal-binding</keyword>
<evidence type="ECO:0000313" key="5">
    <source>
        <dbReference type="Proteomes" id="UP000739538"/>
    </source>
</evidence>
<accession>A0A956NEH3</accession>
<reference evidence="4" key="2">
    <citation type="journal article" date="2021" name="Microbiome">
        <title>Successional dynamics and alternative stable states in a saline activated sludge microbial community over 9 years.</title>
        <authorList>
            <person name="Wang Y."/>
            <person name="Ye J."/>
            <person name="Ju F."/>
            <person name="Liu L."/>
            <person name="Boyd J.A."/>
            <person name="Deng Y."/>
            <person name="Parks D.H."/>
            <person name="Jiang X."/>
            <person name="Yin X."/>
            <person name="Woodcroft B.J."/>
            <person name="Tyson G.W."/>
            <person name="Hugenholtz P."/>
            <person name="Polz M.F."/>
            <person name="Zhang T."/>
        </authorList>
    </citation>
    <scope>NUCLEOTIDE SEQUENCE</scope>
    <source>
        <strain evidence="4">HKST-UBA02</strain>
    </source>
</reference>
<dbReference type="PANTHER" id="PTHR30149">
    <property type="entry name" value="HYDROGENASE PROTEIN ASSEMBLY PROTEIN HYPD"/>
    <property type="match status" value="1"/>
</dbReference>
<dbReference type="PIRSF" id="PIRSF005622">
    <property type="entry name" value="Hydrgn_mat_hypD"/>
    <property type="match status" value="1"/>
</dbReference>
<gene>
    <name evidence="4" type="primary">hypD</name>
    <name evidence="4" type="ORF">KDA27_19025</name>
</gene>